<dbReference type="GO" id="GO:0019693">
    <property type="term" value="P:ribose phosphate metabolic process"/>
    <property type="evidence" value="ECO:0007669"/>
    <property type="project" value="TreeGrafter"/>
</dbReference>
<dbReference type="SUPFAM" id="SSF55811">
    <property type="entry name" value="Nudix"/>
    <property type="match status" value="1"/>
</dbReference>
<dbReference type="InterPro" id="IPR015797">
    <property type="entry name" value="NUDIX_hydrolase-like_dom_sf"/>
</dbReference>
<proteinExistence type="predicted"/>
<accession>A0AAD4FSL2</accession>
<reference evidence="3" key="1">
    <citation type="journal article" date="2012" name="J. Bacteriol.">
        <title>Genome sequences of type strains of seven species of the marine bacterium Pseudoalteromonas.</title>
        <authorList>
            <person name="Xie B.B."/>
            <person name="Shu Y.L."/>
            <person name="Qin Q.L."/>
            <person name="Rong J.C."/>
            <person name="Zhang X.Y."/>
            <person name="Chen X.L."/>
            <person name="Shi M."/>
            <person name="He H.L."/>
            <person name="Zhou B.C."/>
            <person name="Zhang Y.Z."/>
        </authorList>
    </citation>
    <scope>NUCLEOTIDE SEQUENCE</scope>
    <source>
        <strain evidence="3">DSM 8771</strain>
    </source>
</reference>
<reference evidence="3" key="2">
    <citation type="submission" date="2015-03" db="EMBL/GenBank/DDBJ databases">
        <title>Genome sequence of Pseudoalteromonas citrea.</title>
        <authorList>
            <person name="Xie B.-B."/>
            <person name="Rong J.-C."/>
            <person name="Qin Q.-L."/>
            <person name="Zhang Y.-Z."/>
        </authorList>
    </citation>
    <scope>NUCLEOTIDE SEQUENCE</scope>
    <source>
        <strain evidence="3">DSM 8771</strain>
    </source>
</reference>
<evidence type="ECO:0000313" key="4">
    <source>
        <dbReference type="Proteomes" id="UP000016487"/>
    </source>
</evidence>
<name>A0AAD4FSL2_9GAMM</name>
<dbReference type="Proteomes" id="UP000016487">
    <property type="component" value="Unassembled WGS sequence"/>
</dbReference>
<dbReference type="Pfam" id="PF00293">
    <property type="entry name" value="NUDIX"/>
    <property type="match status" value="1"/>
</dbReference>
<dbReference type="FunFam" id="3.90.79.10:FF:000006">
    <property type="entry name" value="ADP compounds hydrolase NudE"/>
    <property type="match status" value="1"/>
</dbReference>
<protein>
    <submittedName>
        <fullName evidence="3">ADP-ribose diphosphatase</fullName>
    </submittedName>
</protein>
<gene>
    <name evidence="3" type="primary">nudE</name>
    <name evidence="3" type="ORF">PCIT_a2484</name>
</gene>
<dbReference type="PANTHER" id="PTHR11839">
    <property type="entry name" value="UDP/ADP-SUGAR PYROPHOSPHATASE"/>
    <property type="match status" value="1"/>
</dbReference>
<dbReference type="GO" id="GO:0005829">
    <property type="term" value="C:cytosol"/>
    <property type="evidence" value="ECO:0007669"/>
    <property type="project" value="TreeGrafter"/>
</dbReference>
<dbReference type="PANTHER" id="PTHR11839:SF12">
    <property type="entry name" value="ADP COMPOUNDS HYDROLASE NUDE"/>
    <property type="match status" value="1"/>
</dbReference>
<keyword evidence="1" id="KW-0378">Hydrolase</keyword>
<feature type="domain" description="Nudix hydrolase" evidence="2">
    <location>
        <begin position="49"/>
        <end position="180"/>
    </location>
</feature>
<dbReference type="GO" id="GO:0019144">
    <property type="term" value="F:ADP-sugar diphosphatase activity"/>
    <property type="evidence" value="ECO:0007669"/>
    <property type="project" value="TreeGrafter"/>
</dbReference>
<dbReference type="CDD" id="cd24156">
    <property type="entry name" value="NUDIX_ADPRase_NudE"/>
    <property type="match status" value="1"/>
</dbReference>
<organism evidence="3 4">
    <name type="scientific">Pseudoalteromonas citrea</name>
    <dbReference type="NCBI Taxonomy" id="43655"/>
    <lineage>
        <taxon>Bacteria</taxon>
        <taxon>Pseudomonadati</taxon>
        <taxon>Pseudomonadota</taxon>
        <taxon>Gammaproteobacteria</taxon>
        <taxon>Alteromonadales</taxon>
        <taxon>Pseudoalteromonadaceae</taxon>
        <taxon>Pseudoalteromonas</taxon>
    </lineage>
</organism>
<dbReference type="InterPro" id="IPR000086">
    <property type="entry name" value="NUDIX_hydrolase_dom"/>
</dbReference>
<comment type="caution">
    <text evidence="3">The sequence shown here is derived from an EMBL/GenBank/DDBJ whole genome shotgun (WGS) entry which is preliminary data.</text>
</comment>
<sequence>MPMSQKKHPSPPEIITCEVVAKSKLFTIESLDLQFSNGENRTYERVRGGGRGAVMVIPITADNELLLVREYCAGTHNYQLGFPKGLIDPGEAPVEAGNRELKEEVGMGAKQFADLKTLSLVPSYFNAKMHILVAQDLYPESLEGDEPEELVVVKWPLDEWQSLLTQPDFTEARSVAALLLLQQFLASEG</sequence>
<dbReference type="NCBIfam" id="NF008736">
    <property type="entry name" value="PRK11762.1"/>
    <property type="match status" value="1"/>
</dbReference>
<dbReference type="GO" id="GO:0006753">
    <property type="term" value="P:nucleoside phosphate metabolic process"/>
    <property type="evidence" value="ECO:0007669"/>
    <property type="project" value="TreeGrafter"/>
</dbReference>
<evidence type="ECO:0000259" key="2">
    <source>
        <dbReference type="PROSITE" id="PS51462"/>
    </source>
</evidence>
<dbReference type="EMBL" id="AHBZ03000015">
    <property type="protein sequence ID" value="KAF7772419.1"/>
    <property type="molecule type" value="Genomic_DNA"/>
</dbReference>
<evidence type="ECO:0000313" key="3">
    <source>
        <dbReference type="EMBL" id="KAF7772419.1"/>
    </source>
</evidence>
<dbReference type="Gene3D" id="3.90.79.10">
    <property type="entry name" value="Nucleoside Triphosphate Pyrophosphohydrolase"/>
    <property type="match status" value="1"/>
</dbReference>
<dbReference type="AlphaFoldDB" id="A0AAD4FSL2"/>
<evidence type="ECO:0000256" key="1">
    <source>
        <dbReference type="ARBA" id="ARBA00022801"/>
    </source>
</evidence>
<dbReference type="PROSITE" id="PS51462">
    <property type="entry name" value="NUDIX"/>
    <property type="match status" value="1"/>
</dbReference>